<gene>
    <name evidence="2" type="ORF">GQF03_09050</name>
</gene>
<reference evidence="2 3" key="1">
    <citation type="journal article" date="2014" name="Int. J. Syst. Evol. Microbiol.">
        <title>Sneathiella chungangensis sp. nov., isolated from a marine sand, and emended description of the genus Sneathiella.</title>
        <authorList>
            <person name="Siamphan C."/>
            <person name="Kim H."/>
            <person name="Lee J.S."/>
            <person name="Kim W."/>
        </authorList>
    </citation>
    <scope>NUCLEOTIDE SEQUENCE [LARGE SCALE GENOMIC DNA]</scope>
    <source>
        <strain evidence="2 3">KCTC 32476</strain>
    </source>
</reference>
<comment type="caution">
    <text evidence="2">The sequence shown here is derived from an EMBL/GenBank/DDBJ whole genome shotgun (WGS) entry which is preliminary data.</text>
</comment>
<organism evidence="2 3">
    <name type="scientific">Sneathiella chungangensis</name>
    <dbReference type="NCBI Taxonomy" id="1418234"/>
    <lineage>
        <taxon>Bacteria</taxon>
        <taxon>Pseudomonadati</taxon>
        <taxon>Pseudomonadota</taxon>
        <taxon>Alphaproteobacteria</taxon>
        <taxon>Sneathiellales</taxon>
        <taxon>Sneathiellaceae</taxon>
        <taxon>Sneathiella</taxon>
    </lineage>
</organism>
<accession>A0A845MF28</accession>
<dbReference type="AlphaFoldDB" id="A0A845MF28"/>
<dbReference type="InterPro" id="IPR021070">
    <property type="entry name" value="Killing_trait_RebB"/>
</dbReference>
<protein>
    <submittedName>
        <fullName evidence="2">R body protein</fullName>
    </submittedName>
</protein>
<keyword evidence="3" id="KW-1185">Reference proteome</keyword>
<evidence type="ECO:0000313" key="2">
    <source>
        <dbReference type="EMBL" id="MZR22479.1"/>
    </source>
</evidence>
<evidence type="ECO:0000256" key="1">
    <source>
        <dbReference type="SAM" id="MobiDB-lite"/>
    </source>
</evidence>
<dbReference type="RefSeq" id="WP_161338917.1">
    <property type="nucleotide sequence ID" value="NZ_JBHSDG010000005.1"/>
</dbReference>
<feature type="region of interest" description="Disordered" evidence="1">
    <location>
        <begin position="113"/>
        <end position="133"/>
    </location>
</feature>
<dbReference type="Proteomes" id="UP000445696">
    <property type="component" value="Unassembled WGS sequence"/>
</dbReference>
<feature type="compositionally biased region" description="Pro residues" evidence="1">
    <location>
        <begin position="123"/>
        <end position="133"/>
    </location>
</feature>
<sequence length="133" mass="13439">MTAQKSSGHVRSVNSQITDAITQANVMNIGLAPAQSIGSLYQTTAQAAGTAMQNAVANQQNMYSLSLASTAQNLQSLLALSSASAARNTAGLLAGGGSHAGLHRRHAPAHIHAAHMAAAAPATPAPPQTPIRK</sequence>
<name>A0A845MF28_9PROT</name>
<proteinExistence type="predicted"/>
<dbReference type="Pfam" id="PF11747">
    <property type="entry name" value="RebB"/>
    <property type="match status" value="1"/>
</dbReference>
<dbReference type="EMBL" id="WTVA01000003">
    <property type="protein sequence ID" value="MZR22479.1"/>
    <property type="molecule type" value="Genomic_DNA"/>
</dbReference>
<evidence type="ECO:0000313" key="3">
    <source>
        <dbReference type="Proteomes" id="UP000445696"/>
    </source>
</evidence>